<protein>
    <recommendedName>
        <fullName evidence="1">Reverse transcriptase domain-containing protein</fullName>
    </recommendedName>
</protein>
<organism evidence="2 3">
    <name type="scientific">Coptis chinensis</name>
    <dbReference type="NCBI Taxonomy" id="261450"/>
    <lineage>
        <taxon>Eukaryota</taxon>
        <taxon>Viridiplantae</taxon>
        <taxon>Streptophyta</taxon>
        <taxon>Embryophyta</taxon>
        <taxon>Tracheophyta</taxon>
        <taxon>Spermatophyta</taxon>
        <taxon>Magnoliopsida</taxon>
        <taxon>Ranunculales</taxon>
        <taxon>Ranunculaceae</taxon>
        <taxon>Coptidoideae</taxon>
        <taxon>Coptis</taxon>
    </lineage>
</organism>
<dbReference type="PANTHER" id="PTHR46890:SF48">
    <property type="entry name" value="RNA-DIRECTED DNA POLYMERASE"/>
    <property type="match status" value="1"/>
</dbReference>
<dbReference type="AlphaFoldDB" id="A0A835H9N2"/>
<dbReference type="PANTHER" id="PTHR46890">
    <property type="entry name" value="NON-LTR RETROLELEMENT REVERSE TRANSCRIPTASE-LIKE PROTEIN-RELATED"/>
    <property type="match status" value="1"/>
</dbReference>
<comment type="caution">
    <text evidence="2">The sequence shown here is derived from an EMBL/GenBank/DDBJ whole genome shotgun (WGS) entry which is preliminary data.</text>
</comment>
<dbReference type="EMBL" id="JADFTS010000008">
    <property type="protein sequence ID" value="KAF9594242.1"/>
    <property type="molecule type" value="Genomic_DNA"/>
</dbReference>
<proteinExistence type="predicted"/>
<dbReference type="Proteomes" id="UP000631114">
    <property type="component" value="Unassembled WGS sequence"/>
</dbReference>
<dbReference type="PROSITE" id="PS50878">
    <property type="entry name" value="RT_POL"/>
    <property type="match status" value="1"/>
</dbReference>
<dbReference type="OrthoDB" id="1932527at2759"/>
<sequence length="96" mass="10892">MGKMGFLQTWIRWIDKIISSAQISILINGGPCGFFPVSRGLRQGDALSPFLFALVEDTLSRGLTYLKEQNKIKPMLRVKDMYSPTHLLFADDILIF</sequence>
<name>A0A835H9N2_9MAGN</name>
<evidence type="ECO:0000313" key="3">
    <source>
        <dbReference type="Proteomes" id="UP000631114"/>
    </source>
</evidence>
<gene>
    <name evidence="2" type="ORF">IFM89_028899</name>
</gene>
<accession>A0A835H9N2</accession>
<dbReference type="Pfam" id="PF00078">
    <property type="entry name" value="RVT_1"/>
    <property type="match status" value="1"/>
</dbReference>
<evidence type="ECO:0000313" key="2">
    <source>
        <dbReference type="EMBL" id="KAF9594242.1"/>
    </source>
</evidence>
<dbReference type="InterPro" id="IPR052343">
    <property type="entry name" value="Retrotransposon-Effector_Assoc"/>
</dbReference>
<reference evidence="2 3" key="1">
    <citation type="submission" date="2020-10" db="EMBL/GenBank/DDBJ databases">
        <title>The Coptis chinensis genome and diversification of protoberbering-type alkaloids.</title>
        <authorList>
            <person name="Wang B."/>
            <person name="Shu S."/>
            <person name="Song C."/>
            <person name="Liu Y."/>
        </authorList>
    </citation>
    <scope>NUCLEOTIDE SEQUENCE [LARGE SCALE GENOMIC DNA]</scope>
    <source>
        <strain evidence="2">HL-2020</strain>
        <tissue evidence="2">Leaf</tissue>
    </source>
</reference>
<keyword evidence="3" id="KW-1185">Reference proteome</keyword>
<dbReference type="InterPro" id="IPR000477">
    <property type="entry name" value="RT_dom"/>
</dbReference>
<feature type="domain" description="Reverse transcriptase" evidence="1">
    <location>
        <begin position="1"/>
        <end position="96"/>
    </location>
</feature>
<evidence type="ECO:0000259" key="1">
    <source>
        <dbReference type="PROSITE" id="PS50878"/>
    </source>
</evidence>